<evidence type="ECO:0000313" key="1">
    <source>
        <dbReference type="EMBL" id="KAJ8881755.1"/>
    </source>
</evidence>
<sequence>MQRLGKRECPKKSRQTMAKSAKFPTCAIPGPLPYCLPLPSPLPLPEHHVVGFGGGAEVSWVVSCRPSGTLYLQRFLQALLQQLQHVLLDRTSDIATPGWKEQTCQLKHSSTQEAGEGSSQQACCVAARVRPGFSCKPSNRGVLLHFDLKGQSKIFACGNRADDAAGQRVFSGISGFPRPFNSGADPYSPESPSSALKTSLSISAQKSLLHFTGIRCYQILRKQLHDTNYRNTRDEFAHRTSGHKARGKGEHVGVVVRPLPSHEGVPGSIHRGSLPDFRMWESCRTMPLVGRLSRESPVSPCPCIATLLHCHLISIISALWT</sequence>
<reference evidence="1 2" key="1">
    <citation type="submission" date="2023-02" db="EMBL/GenBank/DDBJ databases">
        <title>LHISI_Scaffold_Assembly.</title>
        <authorList>
            <person name="Stuart O.P."/>
            <person name="Cleave R."/>
            <person name="Magrath M.J.L."/>
            <person name="Mikheyev A.S."/>
        </authorList>
    </citation>
    <scope>NUCLEOTIDE SEQUENCE [LARGE SCALE GENOMIC DNA]</scope>
    <source>
        <strain evidence="1">Daus_M_001</strain>
        <tissue evidence="1">Leg muscle</tissue>
    </source>
</reference>
<dbReference type="Proteomes" id="UP001159363">
    <property type="component" value="Chromosome 5"/>
</dbReference>
<comment type="caution">
    <text evidence="1">The sequence shown here is derived from an EMBL/GenBank/DDBJ whole genome shotgun (WGS) entry which is preliminary data.</text>
</comment>
<keyword evidence="2" id="KW-1185">Reference proteome</keyword>
<organism evidence="1 2">
    <name type="scientific">Dryococelus australis</name>
    <dbReference type="NCBI Taxonomy" id="614101"/>
    <lineage>
        <taxon>Eukaryota</taxon>
        <taxon>Metazoa</taxon>
        <taxon>Ecdysozoa</taxon>
        <taxon>Arthropoda</taxon>
        <taxon>Hexapoda</taxon>
        <taxon>Insecta</taxon>
        <taxon>Pterygota</taxon>
        <taxon>Neoptera</taxon>
        <taxon>Polyneoptera</taxon>
        <taxon>Phasmatodea</taxon>
        <taxon>Verophasmatodea</taxon>
        <taxon>Anareolatae</taxon>
        <taxon>Phasmatidae</taxon>
        <taxon>Eurycanthinae</taxon>
        <taxon>Dryococelus</taxon>
    </lineage>
</organism>
<name>A0ABQ9HBY8_9NEOP</name>
<gene>
    <name evidence="1" type="ORF">PR048_018241</name>
</gene>
<protein>
    <submittedName>
        <fullName evidence="1">Uncharacterized protein</fullName>
    </submittedName>
</protein>
<proteinExistence type="predicted"/>
<evidence type="ECO:0000313" key="2">
    <source>
        <dbReference type="Proteomes" id="UP001159363"/>
    </source>
</evidence>
<accession>A0ABQ9HBY8</accession>
<dbReference type="EMBL" id="JARBHB010000006">
    <property type="protein sequence ID" value="KAJ8881755.1"/>
    <property type="molecule type" value="Genomic_DNA"/>
</dbReference>